<sequence length="217" mass="24500">MHYEILVEDMSGKAMLDNLLPKIIIHTKNTFRVHAYKGLGIIPKNLKTAHGVSNRILLEQLPRLLRGYGNVHKVDKEQILIVVCDLDDRNEKEFLSELKSLSDNCPVKPKAEFCLAIEEGEAWLLGDIAAIKKAYPKALDNVLLRYKNDSICGTWELLADALCKGGHLKLKKDGFQAIGTQKSKWASTIAPYMDVCNNKSPSFNNFKRTVEKYNDAR</sequence>
<name>U1GQG0_TRESO</name>
<keyword evidence="4" id="KW-1185">Reference proteome</keyword>
<proteinExistence type="predicted"/>
<reference evidence="3 4" key="1">
    <citation type="submission" date="2013-08" db="EMBL/GenBank/DDBJ databases">
        <authorList>
            <person name="Durkin A.S."/>
            <person name="Haft D.R."/>
            <person name="McCorrison J."/>
            <person name="Torralba M."/>
            <person name="Gillis M."/>
            <person name="Haft D.H."/>
            <person name="Methe B."/>
            <person name="Sutton G."/>
            <person name="Nelson K.E."/>
        </authorList>
    </citation>
    <scope>NUCLEOTIDE SEQUENCE [LARGE SCALE GENOMIC DNA]</scope>
    <source>
        <strain evidence="2 4">ATCC 35536</strain>
        <strain evidence="1 3">VPI DR56BR1116</strain>
    </source>
</reference>
<comment type="caution">
    <text evidence="1">The sequence shown here is derived from an EMBL/GenBank/DDBJ whole genome shotgun (WGS) entry which is preliminary data.</text>
</comment>
<evidence type="ECO:0000313" key="1">
    <source>
        <dbReference type="EMBL" id="ERF60210.1"/>
    </source>
</evidence>
<dbReference type="EMBL" id="AUZJ01000043">
    <property type="protein sequence ID" value="ERF60210.1"/>
    <property type="molecule type" value="Genomic_DNA"/>
</dbReference>
<evidence type="ECO:0000313" key="2">
    <source>
        <dbReference type="EMBL" id="ERJ99427.1"/>
    </source>
</evidence>
<accession>U1GQG0</accession>
<dbReference type="STRING" id="1125725.HMPREF1325_2443"/>
<organism evidence="1 3">
    <name type="scientific">Treponema socranskii subsp. socranskii VPI DR56BR1116 = ATCC 35536</name>
    <dbReference type="NCBI Taxonomy" id="1125725"/>
    <lineage>
        <taxon>Bacteria</taxon>
        <taxon>Pseudomonadati</taxon>
        <taxon>Spirochaetota</taxon>
        <taxon>Spirochaetia</taxon>
        <taxon>Spirochaetales</taxon>
        <taxon>Treponemataceae</taxon>
        <taxon>Treponema</taxon>
    </lineage>
</organism>
<dbReference type="Proteomes" id="UP000016412">
    <property type="component" value="Unassembled WGS sequence"/>
</dbReference>
<evidence type="ECO:0000313" key="3">
    <source>
        <dbReference type="Proteomes" id="UP000016412"/>
    </source>
</evidence>
<dbReference type="EMBL" id="AVQI01000076">
    <property type="protein sequence ID" value="ERJ99427.1"/>
    <property type="molecule type" value="Genomic_DNA"/>
</dbReference>
<gene>
    <name evidence="2" type="ORF">HMPREF0860_2364</name>
    <name evidence="1" type="ORF">HMPREF1325_2443</name>
</gene>
<dbReference type="PATRIC" id="fig|1125725.3.peg.1613"/>
<dbReference type="AlphaFoldDB" id="U1GQG0"/>
<evidence type="ECO:0000313" key="4">
    <source>
        <dbReference type="Proteomes" id="UP000016646"/>
    </source>
</evidence>
<dbReference type="Proteomes" id="UP000016646">
    <property type="component" value="Unassembled WGS sequence"/>
</dbReference>
<protein>
    <submittedName>
        <fullName evidence="1">PF14103 domain protein</fullName>
    </submittedName>
</protein>